<dbReference type="Proteomes" id="UP000263900">
    <property type="component" value="Chromosome"/>
</dbReference>
<accession>A0A3B7MIG6</accession>
<dbReference type="EMBL" id="CP032157">
    <property type="protein sequence ID" value="AXY74202.1"/>
    <property type="molecule type" value="Genomic_DNA"/>
</dbReference>
<evidence type="ECO:0000313" key="2">
    <source>
        <dbReference type="Proteomes" id="UP000263900"/>
    </source>
</evidence>
<protein>
    <submittedName>
        <fullName evidence="1">Uncharacterized protein</fullName>
    </submittedName>
</protein>
<organism evidence="1 2">
    <name type="scientific">Paraflavitalea soli</name>
    <dbReference type="NCBI Taxonomy" id="2315862"/>
    <lineage>
        <taxon>Bacteria</taxon>
        <taxon>Pseudomonadati</taxon>
        <taxon>Bacteroidota</taxon>
        <taxon>Chitinophagia</taxon>
        <taxon>Chitinophagales</taxon>
        <taxon>Chitinophagaceae</taxon>
        <taxon>Paraflavitalea</taxon>
    </lineage>
</organism>
<gene>
    <name evidence="1" type="ORF">D3H65_09550</name>
</gene>
<dbReference type="AlphaFoldDB" id="A0A3B7MIG6"/>
<sequence>MRENKIVQKLTLFCKKTASNSYGGKLSDVMMQVINKIQAASEGEAKRYKYRLLIQYFARVASFLYQYNYA</sequence>
<name>A0A3B7MIG6_9BACT</name>
<keyword evidence="2" id="KW-1185">Reference proteome</keyword>
<evidence type="ECO:0000313" key="1">
    <source>
        <dbReference type="EMBL" id="AXY74202.1"/>
    </source>
</evidence>
<proteinExistence type="predicted"/>
<dbReference type="KEGG" id="pseg:D3H65_09550"/>
<reference evidence="1 2" key="1">
    <citation type="submission" date="2018-09" db="EMBL/GenBank/DDBJ databases">
        <title>Genome sequencing of strain 6GH32-13.</title>
        <authorList>
            <person name="Weon H.-Y."/>
            <person name="Heo J."/>
            <person name="Kwon S.-W."/>
        </authorList>
    </citation>
    <scope>NUCLEOTIDE SEQUENCE [LARGE SCALE GENOMIC DNA]</scope>
    <source>
        <strain evidence="1 2">5GH32-13</strain>
    </source>
</reference>